<sequence length="198" mass="22643">MYGSTKKELHNTRNINFEFAKVQIGIPYSFKIYMCITIKQVCHAAMEDVTCSSCVGMVTSYVNFATTCEGTEERINLYREILQDKDIVKLGNVLTFLGEGILYDNVNIKKEGILDSLRYDFKGPNVEEELKPTDSIGKCMPKKCRTVQDTEQALDTTCYNTRIFQKCTYLNVRCRCKYLNVKCASSRQDIEKALKPTC</sequence>
<gene>
    <name evidence="1" type="ORF">NQ317_017338</name>
</gene>
<evidence type="ECO:0000313" key="1">
    <source>
        <dbReference type="EMBL" id="KAJ8973323.1"/>
    </source>
</evidence>
<proteinExistence type="predicted"/>
<organism evidence="1 2">
    <name type="scientific">Molorchus minor</name>
    <dbReference type="NCBI Taxonomy" id="1323400"/>
    <lineage>
        <taxon>Eukaryota</taxon>
        <taxon>Metazoa</taxon>
        <taxon>Ecdysozoa</taxon>
        <taxon>Arthropoda</taxon>
        <taxon>Hexapoda</taxon>
        <taxon>Insecta</taxon>
        <taxon>Pterygota</taxon>
        <taxon>Neoptera</taxon>
        <taxon>Endopterygota</taxon>
        <taxon>Coleoptera</taxon>
        <taxon>Polyphaga</taxon>
        <taxon>Cucujiformia</taxon>
        <taxon>Chrysomeloidea</taxon>
        <taxon>Cerambycidae</taxon>
        <taxon>Lamiinae</taxon>
        <taxon>Monochamini</taxon>
        <taxon>Molorchus</taxon>
    </lineage>
</organism>
<comment type="caution">
    <text evidence="1">The sequence shown here is derived from an EMBL/GenBank/DDBJ whole genome shotgun (WGS) entry which is preliminary data.</text>
</comment>
<reference evidence="1" key="1">
    <citation type="journal article" date="2023" name="Insect Mol. Biol.">
        <title>Genome sequencing provides insights into the evolution of gene families encoding plant cell wall-degrading enzymes in longhorned beetles.</title>
        <authorList>
            <person name="Shin N.R."/>
            <person name="Okamura Y."/>
            <person name="Kirsch R."/>
            <person name="Pauchet Y."/>
        </authorList>
    </citation>
    <scope>NUCLEOTIDE SEQUENCE</scope>
    <source>
        <strain evidence="1">MMC_N1</strain>
    </source>
</reference>
<protein>
    <submittedName>
        <fullName evidence="1">Uncharacterized protein</fullName>
    </submittedName>
</protein>
<keyword evidence="2" id="KW-1185">Reference proteome</keyword>
<accession>A0ABQ9J5H7</accession>
<evidence type="ECO:0000313" key="2">
    <source>
        <dbReference type="Proteomes" id="UP001162164"/>
    </source>
</evidence>
<dbReference type="EMBL" id="JAPWTJ010001196">
    <property type="protein sequence ID" value="KAJ8973323.1"/>
    <property type="molecule type" value="Genomic_DNA"/>
</dbReference>
<name>A0ABQ9J5H7_9CUCU</name>
<dbReference type="Proteomes" id="UP001162164">
    <property type="component" value="Unassembled WGS sequence"/>
</dbReference>